<dbReference type="InterPro" id="IPR032675">
    <property type="entry name" value="LRR_dom_sf"/>
</dbReference>
<dbReference type="SMART" id="SM00314">
    <property type="entry name" value="RA"/>
    <property type="match status" value="1"/>
</dbReference>
<keyword evidence="9" id="KW-1185">Reference proteome</keyword>
<dbReference type="InterPro" id="IPR003591">
    <property type="entry name" value="Leu-rich_rpt_typical-subtyp"/>
</dbReference>
<dbReference type="InterPro" id="IPR000159">
    <property type="entry name" value="RA_dom"/>
</dbReference>
<accession>A0AAD5WZ69</accession>
<dbReference type="GO" id="GO:0007165">
    <property type="term" value="P:signal transduction"/>
    <property type="evidence" value="ECO:0007669"/>
    <property type="project" value="InterPro"/>
</dbReference>
<dbReference type="PROSITE" id="PS51450">
    <property type="entry name" value="LRR"/>
    <property type="match status" value="1"/>
</dbReference>
<evidence type="ECO:0000259" key="7">
    <source>
        <dbReference type="PROSITE" id="PS50200"/>
    </source>
</evidence>
<name>A0AAD5WZ69_9FUNG</name>
<comment type="catalytic activity">
    <reaction evidence="1">
        <text>ATP = 3',5'-cyclic AMP + diphosphate</text>
        <dbReference type="Rhea" id="RHEA:15389"/>
        <dbReference type="ChEBI" id="CHEBI:30616"/>
        <dbReference type="ChEBI" id="CHEBI:33019"/>
        <dbReference type="ChEBI" id="CHEBI:58165"/>
        <dbReference type="EC" id="4.6.1.1"/>
    </reaction>
</comment>
<dbReference type="PANTHER" id="PTHR48051">
    <property type="match status" value="1"/>
</dbReference>
<proteinExistence type="predicted"/>
<evidence type="ECO:0000313" key="9">
    <source>
        <dbReference type="Proteomes" id="UP001212841"/>
    </source>
</evidence>
<evidence type="ECO:0000256" key="2">
    <source>
        <dbReference type="ARBA" id="ARBA00022614"/>
    </source>
</evidence>
<evidence type="ECO:0000256" key="5">
    <source>
        <dbReference type="ARBA" id="ARBA00022842"/>
    </source>
</evidence>
<sequence>NGGPTEPSWSSKSTSTGTDRGSVRSLPFERGRDVSLPEFKVVGSLGGEEPVGGDGVETRMGVLRLFRRDSTFATISASENVTTHELLQIMSKKSLIPDYTKFTICILHRGQERMLNRTERPLLIQRRLLEDVGYDPIDKIEMMGREDNSYLVKFIFKEVSTGNEIDPNYWKAPSFDPRYISLSRLGLTTIPVSLFRLAGDVLHLDLSANPNISDIPNDLAQSLHQLRFISLSENGLTRFPKTLQFVETLSEVDLSHNRITTLEGSGVESIVTLQKLKLTGNLIERVPEDLPRNCQRLQVLELGNNRFRSFPVDLCRYLGQSLRVLDLSYCRIKGKIPDAIGELRKLEVLKVCGNRMYGGLPWRLGELSELVELDLRGNSFGNMGGEEGIVVEVLGRLQGLRTVRLDANRIR</sequence>
<comment type="caution">
    <text evidence="8">The sequence shown here is derived from an EMBL/GenBank/DDBJ whole genome shotgun (WGS) entry which is preliminary data.</text>
</comment>
<dbReference type="GO" id="GO:0005737">
    <property type="term" value="C:cytoplasm"/>
    <property type="evidence" value="ECO:0007669"/>
    <property type="project" value="TreeGrafter"/>
</dbReference>
<dbReference type="SUPFAM" id="SSF52058">
    <property type="entry name" value="L domain-like"/>
    <property type="match status" value="1"/>
</dbReference>
<dbReference type="CDD" id="cd17214">
    <property type="entry name" value="RA_CYR1_like"/>
    <property type="match status" value="1"/>
</dbReference>
<keyword evidence="4" id="KW-0677">Repeat</keyword>
<dbReference type="PROSITE" id="PS50200">
    <property type="entry name" value="RA"/>
    <property type="match status" value="1"/>
</dbReference>
<evidence type="ECO:0000256" key="3">
    <source>
        <dbReference type="ARBA" id="ARBA00022723"/>
    </source>
</evidence>
<evidence type="ECO:0000313" key="8">
    <source>
        <dbReference type="EMBL" id="KAJ3027306.1"/>
    </source>
</evidence>
<dbReference type="InterPro" id="IPR055071">
    <property type="entry name" value="RA_PHLPP-like"/>
</dbReference>
<keyword evidence="3" id="KW-0479">Metal-binding</keyword>
<feature type="non-terminal residue" evidence="8">
    <location>
        <position position="411"/>
    </location>
</feature>
<evidence type="ECO:0000256" key="1">
    <source>
        <dbReference type="ARBA" id="ARBA00001593"/>
    </source>
</evidence>
<dbReference type="Pfam" id="PF23010">
    <property type="entry name" value="RA_3"/>
    <property type="match status" value="1"/>
</dbReference>
<organism evidence="8 9">
    <name type="scientific">Rhizophlyctis rosea</name>
    <dbReference type="NCBI Taxonomy" id="64517"/>
    <lineage>
        <taxon>Eukaryota</taxon>
        <taxon>Fungi</taxon>
        <taxon>Fungi incertae sedis</taxon>
        <taxon>Chytridiomycota</taxon>
        <taxon>Chytridiomycota incertae sedis</taxon>
        <taxon>Chytridiomycetes</taxon>
        <taxon>Rhizophlyctidales</taxon>
        <taxon>Rhizophlyctidaceae</taxon>
        <taxon>Rhizophlyctis</taxon>
    </lineage>
</organism>
<dbReference type="Gene3D" id="3.10.20.90">
    <property type="entry name" value="Phosphatidylinositol 3-kinase Catalytic Subunit, Chain A, domain 1"/>
    <property type="match status" value="1"/>
</dbReference>
<dbReference type="GO" id="GO:0046872">
    <property type="term" value="F:metal ion binding"/>
    <property type="evidence" value="ECO:0007669"/>
    <property type="project" value="UniProtKB-KW"/>
</dbReference>
<dbReference type="InterPro" id="IPR050216">
    <property type="entry name" value="LRR_domain-containing"/>
</dbReference>
<evidence type="ECO:0000256" key="6">
    <source>
        <dbReference type="SAM" id="MobiDB-lite"/>
    </source>
</evidence>
<keyword evidence="2" id="KW-0433">Leucine-rich repeat</keyword>
<dbReference type="Pfam" id="PF00560">
    <property type="entry name" value="LRR_1"/>
    <property type="match status" value="1"/>
</dbReference>
<dbReference type="PANTHER" id="PTHR48051:SF1">
    <property type="entry name" value="RAS SUPPRESSOR PROTEIN 1"/>
    <property type="match status" value="1"/>
</dbReference>
<protein>
    <submittedName>
        <fullName evidence="8">Cysteinyl-tRNA synthetase</fullName>
    </submittedName>
</protein>
<gene>
    <name evidence="8" type="primary">CYR1_1</name>
    <name evidence="8" type="ORF">HK097_006196</name>
</gene>
<feature type="compositionally biased region" description="Polar residues" evidence="6">
    <location>
        <begin position="7"/>
        <end position="19"/>
    </location>
</feature>
<feature type="region of interest" description="Disordered" evidence="6">
    <location>
        <begin position="1"/>
        <end position="29"/>
    </location>
</feature>
<dbReference type="GO" id="GO:0004016">
    <property type="term" value="F:adenylate cyclase activity"/>
    <property type="evidence" value="ECO:0007669"/>
    <property type="project" value="UniProtKB-EC"/>
</dbReference>
<dbReference type="SMART" id="SM00369">
    <property type="entry name" value="LRR_TYP"/>
    <property type="match status" value="4"/>
</dbReference>
<dbReference type="Gene3D" id="3.80.10.10">
    <property type="entry name" value="Ribonuclease Inhibitor"/>
    <property type="match status" value="2"/>
</dbReference>
<dbReference type="AlphaFoldDB" id="A0AAD5WZ69"/>
<reference evidence="8" key="1">
    <citation type="submission" date="2020-05" db="EMBL/GenBank/DDBJ databases">
        <title>Phylogenomic resolution of chytrid fungi.</title>
        <authorList>
            <person name="Stajich J.E."/>
            <person name="Amses K."/>
            <person name="Simmons R."/>
            <person name="Seto K."/>
            <person name="Myers J."/>
            <person name="Bonds A."/>
            <person name="Quandt C.A."/>
            <person name="Barry K."/>
            <person name="Liu P."/>
            <person name="Grigoriev I."/>
            <person name="Longcore J.E."/>
            <person name="James T.Y."/>
        </authorList>
    </citation>
    <scope>NUCLEOTIDE SEQUENCE</scope>
    <source>
        <strain evidence="8">JEL0318</strain>
    </source>
</reference>
<evidence type="ECO:0000256" key="4">
    <source>
        <dbReference type="ARBA" id="ARBA00022737"/>
    </source>
</evidence>
<dbReference type="EMBL" id="JADGJD010002901">
    <property type="protein sequence ID" value="KAJ3027306.1"/>
    <property type="molecule type" value="Genomic_DNA"/>
</dbReference>
<feature type="non-terminal residue" evidence="8">
    <location>
        <position position="1"/>
    </location>
</feature>
<dbReference type="Proteomes" id="UP001212841">
    <property type="component" value="Unassembled WGS sequence"/>
</dbReference>
<keyword evidence="5" id="KW-0460">Magnesium</keyword>
<feature type="domain" description="Ras-associating" evidence="7">
    <location>
        <begin position="59"/>
        <end position="161"/>
    </location>
</feature>
<dbReference type="InterPro" id="IPR001611">
    <property type="entry name" value="Leu-rich_rpt"/>
</dbReference>